<organism evidence="3 4">
    <name type="scientific">Roseovarius nubinhibens</name>
    <dbReference type="NCBI Taxonomy" id="314263"/>
    <lineage>
        <taxon>Bacteria</taxon>
        <taxon>Pseudomonadati</taxon>
        <taxon>Pseudomonadota</taxon>
        <taxon>Alphaproteobacteria</taxon>
        <taxon>Rhodobacterales</taxon>
        <taxon>Roseobacteraceae</taxon>
        <taxon>Roseovarius</taxon>
    </lineage>
</organism>
<dbReference type="CDD" id="cd00081">
    <property type="entry name" value="Hint"/>
    <property type="match status" value="1"/>
</dbReference>
<dbReference type="EMBL" id="DMVW01000013">
    <property type="protein sequence ID" value="HAR50425.1"/>
    <property type="molecule type" value="Genomic_DNA"/>
</dbReference>
<dbReference type="InterPro" id="IPR036844">
    <property type="entry name" value="Hint_dom_sf"/>
</dbReference>
<evidence type="ECO:0000259" key="2">
    <source>
        <dbReference type="Pfam" id="PF13403"/>
    </source>
</evidence>
<name>A0A348W7B3_9RHOB</name>
<reference evidence="3 4" key="1">
    <citation type="journal article" date="2018" name="Nat. Biotechnol.">
        <title>A standardized bacterial taxonomy based on genome phylogeny substantially revises the tree of life.</title>
        <authorList>
            <person name="Parks D.H."/>
            <person name="Chuvochina M."/>
            <person name="Waite D.W."/>
            <person name="Rinke C."/>
            <person name="Skarshewski A."/>
            <person name="Chaumeil P.A."/>
            <person name="Hugenholtz P."/>
        </authorList>
    </citation>
    <scope>NUCLEOTIDE SEQUENCE [LARGE SCALE GENOMIC DNA]</scope>
    <source>
        <strain evidence="3">UBA9169</strain>
    </source>
</reference>
<protein>
    <recommendedName>
        <fullName evidence="2">Hedgehog/Intein (Hint) domain-containing protein</fullName>
    </recommendedName>
</protein>
<dbReference type="Pfam" id="PF13403">
    <property type="entry name" value="Hint_2"/>
    <property type="match status" value="1"/>
</dbReference>
<evidence type="ECO:0000256" key="1">
    <source>
        <dbReference type="SAM" id="MobiDB-lite"/>
    </source>
</evidence>
<evidence type="ECO:0000313" key="4">
    <source>
        <dbReference type="Proteomes" id="UP000264719"/>
    </source>
</evidence>
<dbReference type="SUPFAM" id="SSF51294">
    <property type="entry name" value="Hedgehog/intein (Hint) domain"/>
    <property type="match status" value="1"/>
</dbReference>
<dbReference type="InterPro" id="IPR028992">
    <property type="entry name" value="Hedgehog/Intein_dom"/>
</dbReference>
<dbReference type="AlphaFoldDB" id="A0A348W7B3"/>
<dbReference type="Proteomes" id="UP000264719">
    <property type="component" value="Unassembled WGS sequence"/>
</dbReference>
<comment type="caution">
    <text evidence="3">The sequence shown here is derived from an EMBL/GenBank/DDBJ whole genome shotgun (WGS) entry which is preliminary data.</text>
</comment>
<gene>
    <name evidence="3" type="ORF">DCS45_00935</name>
</gene>
<evidence type="ECO:0000313" key="3">
    <source>
        <dbReference type="EMBL" id="HAR50425.1"/>
    </source>
</evidence>
<sequence>MFRTNVREQTDTATQFNGDADDNNEGFTAQHDIGGASQQTMNIDGVDRAAIYDYSFTVSDGTNTYEVAVIDVDLDADSRADSAGEDGYYLIFIGTPPPPNTNLNVTQSITDNTSTRAHSDMGGQLVCFLSGTLIHTAQGPRPIETLRPGDLVQTYDNGYQPLLMMAMRRVPGRGAFAPVRIREGTLGNSRDLWVSPQHRMLLSNWQVELAFGEREVILPATSLVGKNGITRQPMPEVLYCHMLFEAHQIVFAEGAPSESLHPGPQAMAGMAKESVAELRRLFQDLDPNDPFCGERYGPLARMAPRPHEARVLRFS</sequence>
<accession>A0A348W7B3</accession>
<feature type="domain" description="Hedgehog/Intein (Hint)" evidence="2">
    <location>
        <begin position="126"/>
        <end position="263"/>
    </location>
</feature>
<feature type="compositionally biased region" description="Basic and acidic residues" evidence="1">
    <location>
        <begin position="1"/>
        <end position="10"/>
    </location>
</feature>
<dbReference type="Gene3D" id="2.170.16.10">
    <property type="entry name" value="Hedgehog/Intein (Hint) domain"/>
    <property type="match status" value="1"/>
</dbReference>
<feature type="region of interest" description="Disordered" evidence="1">
    <location>
        <begin position="1"/>
        <end position="30"/>
    </location>
</feature>
<proteinExistence type="predicted"/>